<dbReference type="EMBL" id="HG992980">
    <property type="protein sequence ID" value="CAE7032746.1"/>
    <property type="molecule type" value="Genomic_DNA"/>
</dbReference>
<dbReference type="AlphaFoldDB" id="A0A6S6W0V1"/>
<evidence type="ECO:0000313" key="1">
    <source>
        <dbReference type="EMBL" id="CAE7032746.1"/>
    </source>
</evidence>
<reference evidence="1" key="1">
    <citation type="submission" date="2021-02" db="EMBL/GenBank/DDBJ databases">
        <authorList>
            <person name="Syme A R."/>
            <person name="Syme A R."/>
            <person name="Moolhuijzen P."/>
        </authorList>
    </citation>
    <scope>NUCLEOTIDE SEQUENCE</scope>
    <source>
        <strain evidence="1">W1-1</strain>
    </source>
</reference>
<proteinExistence type="predicted"/>
<name>A0A6S6W0V1_9PLEO</name>
<sequence>MTKHPQPCDFSTDPAHPTIAEDMLTYRFLSANKDSGAQSHLSHIEFRLRTEPVNEIDVETIWKVANTPEMIDALLGNIVKFNVLNTQPTGGYILLFIETEMLQMHERGQSMVIEMWEKHKLVHHFPVAAKLKGRIYCLVHRAHGRVKQAGEELYIRAVLFDFLMKR</sequence>
<evidence type="ECO:0000313" key="2">
    <source>
        <dbReference type="Proteomes" id="UP000472372"/>
    </source>
</evidence>
<protein>
    <submittedName>
        <fullName evidence="1">Uncharacterized protein</fullName>
    </submittedName>
</protein>
<accession>A0A6S6W0V1</accession>
<gene>
    <name evidence="1" type="ORF">PTTW11_05073</name>
</gene>
<dbReference type="Proteomes" id="UP000472372">
    <property type="component" value="Chromosome 4"/>
</dbReference>
<organism evidence="1 2">
    <name type="scientific">Pyrenophora teres f. teres</name>
    <dbReference type="NCBI Taxonomy" id="97479"/>
    <lineage>
        <taxon>Eukaryota</taxon>
        <taxon>Fungi</taxon>
        <taxon>Dikarya</taxon>
        <taxon>Ascomycota</taxon>
        <taxon>Pezizomycotina</taxon>
        <taxon>Dothideomycetes</taxon>
        <taxon>Pleosporomycetidae</taxon>
        <taxon>Pleosporales</taxon>
        <taxon>Pleosporineae</taxon>
        <taxon>Pleosporaceae</taxon>
        <taxon>Pyrenophora</taxon>
    </lineage>
</organism>